<accession>A0A6B9VX97</accession>
<evidence type="ECO:0000259" key="1">
    <source>
        <dbReference type="PROSITE" id="PS50878"/>
    </source>
</evidence>
<proteinExistence type="predicted"/>
<dbReference type="PANTHER" id="PTHR33642">
    <property type="entry name" value="COX1/OXI3 INTRON 1 PROTEIN-RELATED"/>
    <property type="match status" value="1"/>
</dbReference>
<dbReference type="GO" id="GO:0090615">
    <property type="term" value="P:mitochondrial mRNA processing"/>
    <property type="evidence" value="ECO:0007669"/>
    <property type="project" value="TreeGrafter"/>
</dbReference>
<dbReference type="Pfam" id="PF01348">
    <property type="entry name" value="Intron_maturas2"/>
    <property type="match status" value="1"/>
</dbReference>
<dbReference type="PROSITE" id="PS50878">
    <property type="entry name" value="RT_POL"/>
    <property type="match status" value="1"/>
</dbReference>
<dbReference type="PANTHER" id="PTHR33642:SF4">
    <property type="entry name" value="COX1_OXI3 INTRON 1 PROTEIN-RELATED"/>
    <property type="match status" value="1"/>
</dbReference>
<gene>
    <name evidence="2" type="primary">ORF5</name>
</gene>
<feature type="domain" description="Reverse transcriptase" evidence="1">
    <location>
        <begin position="95"/>
        <end position="396"/>
    </location>
</feature>
<dbReference type="SUPFAM" id="SSF56672">
    <property type="entry name" value="DNA/RNA polymerases"/>
    <property type="match status" value="1"/>
</dbReference>
<dbReference type="AlphaFoldDB" id="A0A6B9VX97"/>
<dbReference type="Pfam" id="PF00078">
    <property type="entry name" value="RVT_1"/>
    <property type="match status" value="1"/>
</dbReference>
<dbReference type="GO" id="GO:0003964">
    <property type="term" value="F:RNA-directed DNA polymerase activity"/>
    <property type="evidence" value="ECO:0007669"/>
    <property type="project" value="TreeGrafter"/>
</dbReference>
<evidence type="ECO:0000313" key="2">
    <source>
        <dbReference type="EMBL" id="QHQ73324.1"/>
    </source>
</evidence>
<geneLocation type="chloroplast" evidence="2"/>
<dbReference type="InterPro" id="IPR024937">
    <property type="entry name" value="Domain_X"/>
</dbReference>
<reference evidence="2" key="1">
    <citation type="journal article" date="2019" name="BMC Genomics">
        <title>Promising prospects of nanopore sequencing for algal hologenomics and structural variation discovery.</title>
        <authorList>
            <person name="Sauvage T."/>
            <person name="Schmidt W.E."/>
            <person name="Yoon H.S."/>
            <person name="Paul V.J."/>
            <person name="Fredericq S."/>
        </authorList>
    </citation>
    <scope>NUCLEOTIDE SEQUENCE</scope>
</reference>
<sequence>MIKNHFSKTDSLNKSSDLPSASEALKKNFFHLEEHTRRNRDTSHINYKIYYLLCNPYTFVNAYAKISKNSGALTKGVDKHEQTMFFFGRSNAEQIAKKFKTNTYKWKPVRRTWIQKPGKPFPKFKRPIDAPTQEDKIVQEAVRGILEAIFEPEFEEFEESTKFLSTNFGFRPKKSTWDSVKNLKYLTQHCNICIEGDIKSAYNSINQELLLDRLKTRIKDKKFLNLIKNLLLSGVMDQGQFLHSSTGTPQGSIVSPLLFNIYMFNFDKYIYHNLVEPMIKHPPKPKQNPEYKRILFQECKKLDKQMDKTIQKKYKSLHRERHNISTYEITSIPKSAVFVRYADDWVLFLTCTHKEAQQYKNQITEYIKRALFLELDKEKTLITSLENGVSFLGFTIIKWSKSQRKNKFVLQRRRNKILRSLRQTTSNKINILPDKSRIRRNLILKGFCNSDFYPIGRRGLAELDEFEIVLKYRQIMLGIIEYYRNCDNTRALNHLSYILQYSCAKTLATRQKTTIRKIFNKYTTKLIINRQFFSQGETINKQTSFPTYSEAKKLGKLTPRDKGNGNNYKHKDPFYIQTFWRTKLKLDYDCCICGSTEKVGLHHINSLQKIKTNKDRFGYIRSKLNRIQIPVCHKCHVDITNGVYTGQNPIKFYNNYLATL</sequence>
<dbReference type="GO" id="GO:0005739">
    <property type="term" value="C:mitochondrion"/>
    <property type="evidence" value="ECO:0007669"/>
    <property type="project" value="TreeGrafter"/>
</dbReference>
<dbReference type="GO" id="GO:0006315">
    <property type="term" value="P:homing of group II introns"/>
    <property type="evidence" value="ECO:0007669"/>
    <property type="project" value="TreeGrafter"/>
</dbReference>
<keyword evidence="2" id="KW-0150">Chloroplast</keyword>
<dbReference type="InterPro" id="IPR043502">
    <property type="entry name" value="DNA/RNA_pol_sf"/>
</dbReference>
<dbReference type="RefSeq" id="YP_009729412.1">
    <property type="nucleotide sequence ID" value="NC_045914.1"/>
</dbReference>
<organism evidence="2">
    <name type="scientific">Caulerpa ashmeadii</name>
    <dbReference type="NCBI Taxonomy" id="177078"/>
    <lineage>
        <taxon>Eukaryota</taxon>
        <taxon>Viridiplantae</taxon>
        <taxon>Chlorophyta</taxon>
        <taxon>core chlorophytes</taxon>
        <taxon>Ulvophyceae</taxon>
        <taxon>TCBD clade</taxon>
        <taxon>Bryopsidales</taxon>
        <taxon>Halimedineae</taxon>
        <taxon>Caulerpaceae</taxon>
        <taxon>Caulerpa</taxon>
    </lineage>
</organism>
<dbReference type="GeneID" id="44139422"/>
<name>A0A6B9VX97_9CHLO</name>
<keyword evidence="2" id="KW-0934">Plastid</keyword>
<dbReference type="InterPro" id="IPR000477">
    <property type="entry name" value="RT_dom"/>
</dbReference>
<dbReference type="EMBL" id="MH745228">
    <property type="protein sequence ID" value="QHQ73324.1"/>
    <property type="molecule type" value="Genomic_DNA"/>
</dbReference>
<dbReference type="CDD" id="cd01651">
    <property type="entry name" value="RT_G2_intron"/>
    <property type="match status" value="1"/>
</dbReference>
<protein>
    <recommendedName>
        <fullName evidence="1">Reverse transcriptase domain-containing protein</fullName>
    </recommendedName>
</protein>